<name>A0A1X9N6Y4_9GAMM</name>
<dbReference type="STRING" id="716816.BST96_06870"/>
<dbReference type="GO" id="GO:0016757">
    <property type="term" value="F:glycosyltransferase activity"/>
    <property type="evidence" value="ECO:0007669"/>
    <property type="project" value="InterPro"/>
</dbReference>
<dbReference type="OrthoDB" id="9802525at2"/>
<dbReference type="InterPro" id="IPR028098">
    <property type="entry name" value="Glyco_trans_4-like_N"/>
</dbReference>
<dbReference type="Gene3D" id="3.40.50.2000">
    <property type="entry name" value="Glycogen Phosphorylase B"/>
    <property type="match status" value="2"/>
</dbReference>
<dbReference type="Pfam" id="PF13439">
    <property type="entry name" value="Glyco_transf_4"/>
    <property type="match status" value="1"/>
</dbReference>
<sequence>MKILHFYRTYFPDSQGGLEEAIRQICLSTGPLGIENRVLTLKRKAGISTVERPEATVYRSPLHLSIKSCDMGFSILPLYKELLDWCDVVHYHFPWPFADMLELVAGGNKPYIVTYHSDIVRQKALGKLYQPLMNHFLGNAARIVATSRNYFASSPVLGEHSEKVDVIPLGINQGSYPEVDEATIDTVRQRYGENFFLFVGVFRYYKGLHVLLDALKGANYQAVIAGSGPVEEELKEQAAQLDLENVVFPGYITDQEKVALLKLSKGVVFPSYLRSEAFGMTLVEGAMMGKPLISTEVGTGTSHVNIDGETGLVTSPGSVKELREAMDFLYNNPEEADAMGENARNRYREYFTGQIIGEQYLKLYQDVVAETQAS</sequence>
<evidence type="ECO:0000259" key="1">
    <source>
        <dbReference type="Pfam" id="PF00534"/>
    </source>
</evidence>
<feature type="domain" description="Glycosyltransferase subfamily 4-like N-terminal" evidence="2">
    <location>
        <begin position="16"/>
        <end position="172"/>
    </location>
</feature>
<reference evidence="3 4" key="1">
    <citation type="submission" date="2016-11" db="EMBL/GenBank/DDBJ databases">
        <title>Trade-off between light-utilization and light-protection in marine flavobacteria.</title>
        <authorList>
            <person name="Kumagai Y."/>
        </authorList>
    </citation>
    <scope>NUCLEOTIDE SEQUENCE [LARGE SCALE GENOMIC DNA]</scope>
    <source>
        <strain evidence="3 4">NBRC 107125</strain>
    </source>
</reference>
<dbReference type="InterPro" id="IPR001296">
    <property type="entry name" value="Glyco_trans_1"/>
</dbReference>
<accession>A0A1X9N6Y4</accession>
<dbReference type="KEGG" id="osg:BST96_06870"/>
<dbReference type="RefSeq" id="WP_085757981.1">
    <property type="nucleotide sequence ID" value="NZ_CP019343.1"/>
</dbReference>
<dbReference type="AlphaFoldDB" id="A0A1X9N6Y4"/>
<proteinExistence type="predicted"/>
<evidence type="ECO:0000313" key="4">
    <source>
        <dbReference type="Proteomes" id="UP000193450"/>
    </source>
</evidence>
<dbReference type="SUPFAM" id="SSF53756">
    <property type="entry name" value="UDP-Glycosyltransferase/glycogen phosphorylase"/>
    <property type="match status" value="1"/>
</dbReference>
<dbReference type="Proteomes" id="UP000193450">
    <property type="component" value="Chromosome"/>
</dbReference>
<dbReference type="Pfam" id="PF00534">
    <property type="entry name" value="Glycos_transf_1"/>
    <property type="match status" value="1"/>
</dbReference>
<dbReference type="PANTHER" id="PTHR12526:SF627">
    <property type="entry name" value="D-RHAMNOSYLTRANSFERASE WBPZ"/>
    <property type="match status" value="1"/>
</dbReference>
<keyword evidence="4" id="KW-1185">Reference proteome</keyword>
<protein>
    <submittedName>
        <fullName evidence="3">Glycosyl transferase family 1</fullName>
    </submittedName>
</protein>
<dbReference type="PANTHER" id="PTHR12526">
    <property type="entry name" value="GLYCOSYLTRANSFERASE"/>
    <property type="match status" value="1"/>
</dbReference>
<dbReference type="GO" id="GO:1901135">
    <property type="term" value="P:carbohydrate derivative metabolic process"/>
    <property type="evidence" value="ECO:0007669"/>
    <property type="project" value="UniProtKB-ARBA"/>
</dbReference>
<evidence type="ECO:0000313" key="3">
    <source>
        <dbReference type="EMBL" id="ARN73860.1"/>
    </source>
</evidence>
<organism evidence="3 4">
    <name type="scientific">Oceanicoccus sagamiensis</name>
    <dbReference type="NCBI Taxonomy" id="716816"/>
    <lineage>
        <taxon>Bacteria</taxon>
        <taxon>Pseudomonadati</taxon>
        <taxon>Pseudomonadota</taxon>
        <taxon>Gammaproteobacteria</taxon>
        <taxon>Cellvibrionales</taxon>
        <taxon>Spongiibacteraceae</taxon>
        <taxon>Oceanicoccus</taxon>
    </lineage>
</organism>
<evidence type="ECO:0000259" key="2">
    <source>
        <dbReference type="Pfam" id="PF13439"/>
    </source>
</evidence>
<feature type="domain" description="Glycosyl transferase family 1" evidence="1">
    <location>
        <begin position="191"/>
        <end position="346"/>
    </location>
</feature>
<dbReference type="EMBL" id="CP019343">
    <property type="protein sequence ID" value="ARN73860.1"/>
    <property type="molecule type" value="Genomic_DNA"/>
</dbReference>
<gene>
    <name evidence="3" type="ORF">BST96_06870</name>
</gene>
<keyword evidence="3" id="KW-0808">Transferase</keyword>